<accession>A0A9D1JG95</accession>
<feature type="transmembrane region" description="Helical" evidence="2">
    <location>
        <begin position="27"/>
        <end position="49"/>
    </location>
</feature>
<evidence type="ECO:0000313" key="4">
    <source>
        <dbReference type="EMBL" id="HIR93296.1"/>
    </source>
</evidence>
<dbReference type="InterPro" id="IPR050922">
    <property type="entry name" value="LytR/CpsA/Psr_CW_biosynth"/>
</dbReference>
<dbReference type="InterPro" id="IPR004474">
    <property type="entry name" value="LytR_CpsA_psr"/>
</dbReference>
<organism evidence="4 5">
    <name type="scientific">Candidatus Egerieimonas intestinavium</name>
    <dbReference type="NCBI Taxonomy" id="2840777"/>
    <lineage>
        <taxon>Bacteria</taxon>
        <taxon>Bacillati</taxon>
        <taxon>Bacillota</taxon>
        <taxon>Clostridia</taxon>
        <taxon>Lachnospirales</taxon>
        <taxon>Lachnospiraceae</taxon>
        <taxon>Lachnospiraceae incertae sedis</taxon>
        <taxon>Candidatus Egerieimonas</taxon>
    </lineage>
</organism>
<keyword evidence="2" id="KW-0472">Membrane</keyword>
<dbReference type="Proteomes" id="UP000886841">
    <property type="component" value="Unassembled WGS sequence"/>
</dbReference>
<sequence length="370" mass="41084">MGCIVGKYQIQNTRSDIPMKKKKKFPVWGILLIVLAVILLGVGAIFLYVQSKLNKINRVDTSQEEMLDPAEETFEVEDESKADGSADTIQPEDITWDTADIEVMNDKDVANILLIGQDRREGQGRQRSDAMIICSLNKKTNKIILTSVMRDMYVPIPGYSDNRINAAYQFGGMELLDQVIEESLGIHIDANVEVDFEGFVNSLASVGNINIELNEAEANYLNNNNSWVAQAGSDATGWNLQAGMNSLTPEQALAYARIRYVGNSDWERTDRQRRVIMAAFENVKGLGVGEWVSLADEIFPNLTTDMTNSQILGYVYTVVTNGMTEIESYRLPAEGTYTCETLRKGMEVLVPNLSKNAAAAKEYIYGSDAS</sequence>
<evidence type="ECO:0000259" key="3">
    <source>
        <dbReference type="Pfam" id="PF03816"/>
    </source>
</evidence>
<dbReference type="PANTHER" id="PTHR33392">
    <property type="entry name" value="POLYISOPRENYL-TEICHOIC ACID--PEPTIDOGLYCAN TEICHOIC ACID TRANSFERASE TAGU"/>
    <property type="match status" value="1"/>
</dbReference>
<evidence type="ECO:0000256" key="1">
    <source>
        <dbReference type="ARBA" id="ARBA00006068"/>
    </source>
</evidence>
<comment type="similarity">
    <text evidence="1">Belongs to the LytR/CpsA/Psr (LCP) family.</text>
</comment>
<reference evidence="4" key="2">
    <citation type="journal article" date="2021" name="PeerJ">
        <title>Extensive microbial diversity within the chicken gut microbiome revealed by metagenomics and culture.</title>
        <authorList>
            <person name="Gilroy R."/>
            <person name="Ravi A."/>
            <person name="Getino M."/>
            <person name="Pursley I."/>
            <person name="Horton D.L."/>
            <person name="Alikhan N.F."/>
            <person name="Baker D."/>
            <person name="Gharbi K."/>
            <person name="Hall N."/>
            <person name="Watson M."/>
            <person name="Adriaenssens E.M."/>
            <person name="Foster-Nyarko E."/>
            <person name="Jarju S."/>
            <person name="Secka A."/>
            <person name="Antonio M."/>
            <person name="Oren A."/>
            <person name="Chaudhuri R.R."/>
            <person name="La Ragione R."/>
            <person name="Hildebrand F."/>
            <person name="Pallen M.J."/>
        </authorList>
    </citation>
    <scope>NUCLEOTIDE SEQUENCE</scope>
    <source>
        <strain evidence="4">ChiSxjej1B13-7041</strain>
    </source>
</reference>
<dbReference type="EMBL" id="DVHU01000068">
    <property type="protein sequence ID" value="HIR93296.1"/>
    <property type="molecule type" value="Genomic_DNA"/>
</dbReference>
<protein>
    <submittedName>
        <fullName evidence="4">LCP family protein</fullName>
    </submittedName>
</protein>
<name>A0A9D1JG95_9FIRM</name>
<gene>
    <name evidence="4" type="ORF">IAB98_07765</name>
</gene>
<dbReference type="PANTHER" id="PTHR33392:SF6">
    <property type="entry name" value="POLYISOPRENYL-TEICHOIC ACID--PEPTIDOGLYCAN TEICHOIC ACID TRANSFERASE TAGU"/>
    <property type="match status" value="1"/>
</dbReference>
<dbReference type="Pfam" id="PF03816">
    <property type="entry name" value="LytR_cpsA_psr"/>
    <property type="match status" value="1"/>
</dbReference>
<feature type="domain" description="Cell envelope-related transcriptional attenuator" evidence="3">
    <location>
        <begin position="127"/>
        <end position="284"/>
    </location>
</feature>
<reference evidence="4" key="1">
    <citation type="submission" date="2020-10" db="EMBL/GenBank/DDBJ databases">
        <authorList>
            <person name="Gilroy R."/>
        </authorList>
    </citation>
    <scope>NUCLEOTIDE SEQUENCE</scope>
    <source>
        <strain evidence="4">ChiSxjej1B13-7041</strain>
    </source>
</reference>
<keyword evidence="2" id="KW-0812">Transmembrane</keyword>
<proteinExistence type="inferred from homology"/>
<dbReference type="AlphaFoldDB" id="A0A9D1JG95"/>
<keyword evidence="2" id="KW-1133">Transmembrane helix</keyword>
<evidence type="ECO:0000256" key="2">
    <source>
        <dbReference type="SAM" id="Phobius"/>
    </source>
</evidence>
<dbReference type="Gene3D" id="3.40.630.190">
    <property type="entry name" value="LCP protein"/>
    <property type="match status" value="1"/>
</dbReference>
<comment type="caution">
    <text evidence="4">The sequence shown here is derived from an EMBL/GenBank/DDBJ whole genome shotgun (WGS) entry which is preliminary data.</text>
</comment>
<evidence type="ECO:0000313" key="5">
    <source>
        <dbReference type="Proteomes" id="UP000886841"/>
    </source>
</evidence>
<dbReference type="NCBIfam" id="TIGR00350">
    <property type="entry name" value="lytR_cpsA_psr"/>
    <property type="match status" value="1"/>
</dbReference>